<reference evidence="1" key="1">
    <citation type="submission" date="2014-05" db="EMBL/GenBank/DDBJ databases">
        <title>The transcriptome of the halophilic microalga Tetraselmis sp. GSL018 isolated from the Great Salt Lake, Utah.</title>
        <authorList>
            <person name="Jinkerson R.E."/>
            <person name="D'Adamo S."/>
            <person name="Posewitz M.C."/>
        </authorList>
    </citation>
    <scope>NUCLEOTIDE SEQUENCE</scope>
    <source>
        <strain evidence="1">GSL018</strain>
    </source>
</reference>
<name>A0A061SBU2_9CHLO</name>
<evidence type="ECO:0000313" key="1">
    <source>
        <dbReference type="EMBL" id="JAC80221.1"/>
    </source>
</evidence>
<gene>
    <name evidence="1" type="ORF">TSPGSL018_10783</name>
</gene>
<protein>
    <submittedName>
        <fullName evidence="1">Uncharacterized protein</fullName>
    </submittedName>
</protein>
<organism evidence="1">
    <name type="scientific">Tetraselmis sp. GSL018</name>
    <dbReference type="NCBI Taxonomy" id="582737"/>
    <lineage>
        <taxon>Eukaryota</taxon>
        <taxon>Viridiplantae</taxon>
        <taxon>Chlorophyta</taxon>
        <taxon>core chlorophytes</taxon>
        <taxon>Chlorodendrophyceae</taxon>
        <taxon>Chlorodendrales</taxon>
        <taxon>Chlorodendraceae</taxon>
        <taxon>Tetraselmis</taxon>
    </lineage>
</organism>
<dbReference type="AlphaFoldDB" id="A0A061SBU2"/>
<accession>A0A061SBU2</accession>
<proteinExistence type="predicted"/>
<feature type="non-terminal residue" evidence="1">
    <location>
        <position position="1"/>
    </location>
</feature>
<sequence length="71" mass="8466">SPRSRKPRPCSIRRKSEQFLQTSRFRKHGQIRAWAREHKLNIIEPVTTRTQNSSPFARERSHKPIVFMPRG</sequence>
<dbReference type="EMBL" id="GBEZ01005048">
    <property type="protein sequence ID" value="JAC80221.1"/>
    <property type="molecule type" value="Transcribed_RNA"/>
</dbReference>